<accession>A0A1X2EGN7</accession>
<dbReference type="Gene3D" id="2.170.150.40">
    <property type="entry name" value="Domain of unknown function (DUF427)"/>
    <property type="match status" value="1"/>
</dbReference>
<protein>
    <recommendedName>
        <fullName evidence="1">DUF427 domain-containing protein</fullName>
    </recommendedName>
</protein>
<keyword evidence="3" id="KW-1185">Reference proteome</keyword>
<comment type="caution">
    <text evidence="2">The sequence shown here is derived from an EMBL/GenBank/DDBJ whole genome shotgun (WGS) entry which is preliminary data.</text>
</comment>
<dbReference type="PANTHER" id="PTHR34310:SF8">
    <property type="entry name" value="CONSERVED PROTEIN"/>
    <property type="match status" value="1"/>
</dbReference>
<organism evidence="2 3">
    <name type="scientific">Mycolicibacillus trivialis</name>
    <dbReference type="NCBI Taxonomy" id="1798"/>
    <lineage>
        <taxon>Bacteria</taxon>
        <taxon>Bacillati</taxon>
        <taxon>Actinomycetota</taxon>
        <taxon>Actinomycetes</taxon>
        <taxon>Mycobacteriales</taxon>
        <taxon>Mycobacteriaceae</taxon>
        <taxon>Mycolicibacillus</taxon>
    </lineage>
</organism>
<dbReference type="Pfam" id="PF04248">
    <property type="entry name" value="NTP_transf_9"/>
    <property type="match status" value="1"/>
</dbReference>
<sequence length="129" mass="14017">MTEADDRPILAPSVDHSITITPTGHRVTVRIGGQLIADTDHALTLREAGYAAVQYIPVADIDPAVLSRTESHSYCPFKGEADYYRISTADGDTVDDAAWTYRRPHPAVAAIGEHVAFYPQIARISIAPD</sequence>
<dbReference type="EMBL" id="LQPZ01000035">
    <property type="protein sequence ID" value="ORX01653.1"/>
    <property type="molecule type" value="Genomic_DNA"/>
</dbReference>
<dbReference type="STRING" id="1798.AWC30_13230"/>
<dbReference type="InterPro" id="IPR007361">
    <property type="entry name" value="DUF427"/>
</dbReference>
<dbReference type="RefSeq" id="WP_085110668.1">
    <property type="nucleotide sequence ID" value="NZ_JACKSN010000101.1"/>
</dbReference>
<dbReference type="PANTHER" id="PTHR34310">
    <property type="entry name" value="DUF427 DOMAIN PROTEIN (AFU_ORTHOLOGUE AFUA_3G02220)"/>
    <property type="match status" value="1"/>
</dbReference>
<feature type="domain" description="DUF427" evidence="1">
    <location>
        <begin position="27"/>
        <end position="119"/>
    </location>
</feature>
<evidence type="ECO:0000313" key="3">
    <source>
        <dbReference type="Proteomes" id="UP000193090"/>
    </source>
</evidence>
<reference evidence="2 3" key="1">
    <citation type="submission" date="2016-01" db="EMBL/GenBank/DDBJ databases">
        <title>The new phylogeny of the genus Mycobacterium.</title>
        <authorList>
            <person name="Tarcisio F."/>
            <person name="Conor M."/>
            <person name="Antonella G."/>
            <person name="Elisabetta G."/>
            <person name="Giulia F.S."/>
            <person name="Sara T."/>
            <person name="Anna F."/>
            <person name="Clotilde B."/>
            <person name="Roberto B."/>
            <person name="Veronica D.S."/>
            <person name="Fabio R."/>
            <person name="Monica P."/>
            <person name="Olivier J."/>
            <person name="Enrico T."/>
            <person name="Nicola S."/>
        </authorList>
    </citation>
    <scope>NUCLEOTIDE SEQUENCE [LARGE SCALE GENOMIC DNA]</scope>
    <source>
        <strain evidence="2 3">DSM 44153</strain>
    </source>
</reference>
<evidence type="ECO:0000313" key="2">
    <source>
        <dbReference type="EMBL" id="ORX01653.1"/>
    </source>
</evidence>
<proteinExistence type="predicted"/>
<gene>
    <name evidence="2" type="ORF">AWC30_13230</name>
</gene>
<dbReference type="OrthoDB" id="9815163at2"/>
<name>A0A1X2EGN7_9MYCO</name>
<dbReference type="InterPro" id="IPR038694">
    <property type="entry name" value="DUF427_sf"/>
</dbReference>
<dbReference type="Proteomes" id="UP000193090">
    <property type="component" value="Unassembled WGS sequence"/>
</dbReference>
<dbReference type="AlphaFoldDB" id="A0A1X2EGN7"/>
<evidence type="ECO:0000259" key="1">
    <source>
        <dbReference type="Pfam" id="PF04248"/>
    </source>
</evidence>